<evidence type="ECO:0000313" key="13">
    <source>
        <dbReference type="Proteomes" id="UP000248021"/>
    </source>
</evidence>
<evidence type="ECO:0000256" key="7">
    <source>
        <dbReference type="ARBA" id="ARBA00023098"/>
    </source>
</evidence>
<dbReference type="InterPro" id="IPR036291">
    <property type="entry name" value="NAD(P)-bd_dom_sf"/>
</dbReference>
<dbReference type="PANTHER" id="PTHR43981:SF2">
    <property type="entry name" value="ENOYL-[ACYL-CARRIER-PROTEIN] REDUCTASE, MITOCHONDRIAL"/>
    <property type="match status" value="1"/>
</dbReference>
<evidence type="ECO:0000313" key="12">
    <source>
        <dbReference type="EMBL" id="PXW57852.1"/>
    </source>
</evidence>
<keyword evidence="8" id="KW-0275">Fatty acid biosynthesis</keyword>
<evidence type="ECO:0000256" key="2">
    <source>
        <dbReference type="ARBA" id="ARBA00022516"/>
    </source>
</evidence>
<dbReference type="EMBL" id="QJJK01000006">
    <property type="protein sequence ID" value="PXW57852.1"/>
    <property type="molecule type" value="Genomic_DNA"/>
</dbReference>
<evidence type="ECO:0000256" key="9">
    <source>
        <dbReference type="ARBA" id="ARBA00038963"/>
    </source>
</evidence>
<dbReference type="Gene3D" id="3.40.50.720">
    <property type="entry name" value="NAD(P)-binding Rossmann-like Domain"/>
    <property type="match status" value="1"/>
</dbReference>
<keyword evidence="5" id="KW-0809">Transit peptide</keyword>
<dbReference type="InterPro" id="IPR013154">
    <property type="entry name" value="ADH-like_N"/>
</dbReference>
<comment type="similarity">
    <text evidence="1">Belongs to the zinc-containing alcohol dehydrogenase family. Quinone oxidoreductase subfamily.</text>
</comment>
<gene>
    <name evidence="12" type="ORF">C7450_10624</name>
</gene>
<evidence type="ECO:0000259" key="11">
    <source>
        <dbReference type="SMART" id="SM00829"/>
    </source>
</evidence>
<organism evidence="12 13">
    <name type="scientific">Chelatococcus asaccharovorans</name>
    <dbReference type="NCBI Taxonomy" id="28210"/>
    <lineage>
        <taxon>Bacteria</taxon>
        <taxon>Pseudomonadati</taxon>
        <taxon>Pseudomonadota</taxon>
        <taxon>Alphaproteobacteria</taxon>
        <taxon>Hyphomicrobiales</taxon>
        <taxon>Chelatococcaceae</taxon>
        <taxon>Chelatococcus</taxon>
    </lineage>
</organism>
<dbReference type="Pfam" id="PF00107">
    <property type="entry name" value="ADH_zinc_N"/>
    <property type="match status" value="1"/>
</dbReference>
<accession>A0A2V3U6X2</accession>
<dbReference type="GO" id="GO:0141148">
    <property type="term" value="F:enoyl-[acyl-carrier-protein] reductase (NADPH) activity"/>
    <property type="evidence" value="ECO:0007669"/>
    <property type="project" value="UniProtKB-EC"/>
</dbReference>
<dbReference type="CDD" id="cd08290">
    <property type="entry name" value="ETR"/>
    <property type="match status" value="1"/>
</dbReference>
<comment type="caution">
    <text evidence="12">The sequence shown here is derived from an EMBL/GenBank/DDBJ whole genome shotgun (WGS) entry which is preliminary data.</text>
</comment>
<dbReference type="PANTHER" id="PTHR43981">
    <property type="entry name" value="ENOYL-[ACYL-CARRIER-PROTEIN] REDUCTASE, MITOCHONDRIAL"/>
    <property type="match status" value="1"/>
</dbReference>
<evidence type="ECO:0000256" key="4">
    <source>
        <dbReference type="ARBA" id="ARBA00022857"/>
    </source>
</evidence>
<evidence type="ECO:0000256" key="6">
    <source>
        <dbReference type="ARBA" id="ARBA00023002"/>
    </source>
</evidence>
<dbReference type="SUPFAM" id="SSF50129">
    <property type="entry name" value="GroES-like"/>
    <property type="match status" value="1"/>
</dbReference>
<dbReference type="Gene3D" id="3.90.180.10">
    <property type="entry name" value="Medium-chain alcohol dehydrogenases, catalytic domain"/>
    <property type="match status" value="1"/>
</dbReference>
<reference evidence="12 13" key="1">
    <citation type="submission" date="2018-05" db="EMBL/GenBank/DDBJ databases">
        <title>Genomic Encyclopedia of Type Strains, Phase IV (KMG-IV): sequencing the most valuable type-strain genomes for metagenomic binning, comparative biology and taxonomic classification.</title>
        <authorList>
            <person name="Goeker M."/>
        </authorList>
    </citation>
    <scope>NUCLEOTIDE SEQUENCE [LARGE SCALE GENOMIC DNA]</scope>
    <source>
        <strain evidence="12 13">DSM 6462</strain>
    </source>
</reference>
<protein>
    <recommendedName>
        <fullName evidence="9">enoyl-[acyl-carrier-protein] reductase</fullName>
        <ecNumber evidence="9">1.3.1.104</ecNumber>
    </recommendedName>
</protein>
<evidence type="ECO:0000256" key="5">
    <source>
        <dbReference type="ARBA" id="ARBA00022946"/>
    </source>
</evidence>
<keyword evidence="13" id="KW-1185">Reference proteome</keyword>
<keyword evidence="6" id="KW-0560">Oxidoreductase</keyword>
<dbReference type="InterPro" id="IPR051034">
    <property type="entry name" value="Mito_Enoyl-ACP_Reductase"/>
</dbReference>
<evidence type="ECO:0000256" key="8">
    <source>
        <dbReference type="ARBA" id="ARBA00023160"/>
    </source>
</evidence>
<keyword evidence="7" id="KW-0443">Lipid metabolism</keyword>
<dbReference type="AlphaFoldDB" id="A0A2V3U6X2"/>
<dbReference type="EC" id="1.3.1.104" evidence="9"/>
<evidence type="ECO:0000256" key="3">
    <source>
        <dbReference type="ARBA" id="ARBA00022832"/>
    </source>
</evidence>
<dbReference type="GO" id="GO:0006633">
    <property type="term" value="P:fatty acid biosynthetic process"/>
    <property type="evidence" value="ECO:0007669"/>
    <property type="project" value="UniProtKB-KW"/>
</dbReference>
<dbReference type="InterPro" id="IPR020843">
    <property type="entry name" value="ER"/>
</dbReference>
<evidence type="ECO:0000256" key="1">
    <source>
        <dbReference type="ARBA" id="ARBA00010371"/>
    </source>
</evidence>
<dbReference type="OrthoDB" id="9788224at2"/>
<dbReference type="RefSeq" id="WP_110375190.1">
    <property type="nucleotide sequence ID" value="NZ_JAHBRY010000001.1"/>
</dbReference>
<dbReference type="InterPro" id="IPR013149">
    <property type="entry name" value="ADH-like_C"/>
</dbReference>
<comment type="catalytic activity">
    <reaction evidence="10">
        <text>a 2,3-saturated acyl-[ACP] + NADP(+) = a (2E)-enoyl-[ACP] + NADPH + H(+)</text>
        <dbReference type="Rhea" id="RHEA:22564"/>
        <dbReference type="Rhea" id="RHEA-COMP:9925"/>
        <dbReference type="Rhea" id="RHEA-COMP:9926"/>
        <dbReference type="ChEBI" id="CHEBI:15378"/>
        <dbReference type="ChEBI" id="CHEBI:57783"/>
        <dbReference type="ChEBI" id="CHEBI:58349"/>
        <dbReference type="ChEBI" id="CHEBI:78784"/>
        <dbReference type="ChEBI" id="CHEBI:78785"/>
        <dbReference type="EC" id="1.3.1.104"/>
    </reaction>
</comment>
<dbReference type="Proteomes" id="UP000248021">
    <property type="component" value="Unassembled WGS sequence"/>
</dbReference>
<dbReference type="InterPro" id="IPR011032">
    <property type="entry name" value="GroES-like_sf"/>
</dbReference>
<dbReference type="SMART" id="SM00829">
    <property type="entry name" value="PKS_ER"/>
    <property type="match status" value="1"/>
</dbReference>
<feature type="domain" description="Enoyl reductase (ER)" evidence="11">
    <location>
        <begin position="10"/>
        <end position="323"/>
    </location>
</feature>
<keyword evidence="2" id="KW-0444">Lipid biosynthesis</keyword>
<sequence length="328" mass="34632">MRQITFPTTGRPADVAECVDVPDPVLTSDDQILVRVDAFPINPADLLLFRGVYPRNPANGDALGNEATGIVEAVGAAVRGIAPGDRVISLRTDNWRERLLLREHELIRLSPEIGREAAAVLKVNPATALLLLETYAALSPGDWVIQNAANSAVGRALIALAAAKGLRTVNIVRRQGLADELRALGGDHVLLDGDDLAGQVATLTGDAPIRLAVDAVGGASTGRLAGCLSAGGTLVTYGAMSGDPMRIDPARLVFGDLRLRGFWLTRYLAETPRADIVALYQRLSALARTGALAPGVSARFQVSDIRAALAHAEETMGQGKTLVTFDRP</sequence>
<dbReference type="SUPFAM" id="SSF51735">
    <property type="entry name" value="NAD(P)-binding Rossmann-fold domains"/>
    <property type="match status" value="1"/>
</dbReference>
<evidence type="ECO:0000256" key="10">
    <source>
        <dbReference type="ARBA" id="ARBA00048843"/>
    </source>
</evidence>
<proteinExistence type="inferred from homology"/>
<name>A0A2V3U6X2_9HYPH</name>
<keyword evidence="3" id="KW-0276">Fatty acid metabolism</keyword>
<dbReference type="Pfam" id="PF08240">
    <property type="entry name" value="ADH_N"/>
    <property type="match status" value="1"/>
</dbReference>
<keyword evidence="4" id="KW-0521">NADP</keyword>